<dbReference type="Pfam" id="PF12686">
    <property type="entry name" value="DUF3800"/>
    <property type="match status" value="1"/>
</dbReference>
<comment type="caution">
    <text evidence="1">The sequence shown here is derived from an EMBL/GenBank/DDBJ whole genome shotgun (WGS) entry which is preliminary data.</text>
</comment>
<evidence type="ECO:0000313" key="2">
    <source>
        <dbReference type="Proteomes" id="UP000054621"/>
    </source>
</evidence>
<accession>A0A0W0YQG9</accession>
<evidence type="ECO:0000313" key="1">
    <source>
        <dbReference type="EMBL" id="KTD58790.1"/>
    </source>
</evidence>
<dbReference type="EMBL" id="LNYV01000013">
    <property type="protein sequence ID" value="KTD58790.1"/>
    <property type="molecule type" value="Genomic_DNA"/>
</dbReference>
<dbReference type="eggNOG" id="ENOG5030UZZ">
    <property type="taxonomic scope" value="Bacteria"/>
</dbReference>
<protein>
    <recommendedName>
        <fullName evidence="3">DUF3800 domain-containing protein</fullName>
    </recommendedName>
</protein>
<dbReference type="RefSeq" id="WP_027271224.1">
    <property type="nucleotide sequence ID" value="NZ_CAAAJE010000015.1"/>
</dbReference>
<dbReference type="AlphaFoldDB" id="A0A0W0YQG9"/>
<evidence type="ECO:0008006" key="3">
    <source>
        <dbReference type="Google" id="ProtNLM"/>
    </source>
</evidence>
<organism evidence="1 2">
    <name type="scientific">Legionella sainthelensi</name>
    <dbReference type="NCBI Taxonomy" id="28087"/>
    <lineage>
        <taxon>Bacteria</taxon>
        <taxon>Pseudomonadati</taxon>
        <taxon>Pseudomonadota</taxon>
        <taxon>Gammaproteobacteria</taxon>
        <taxon>Legionellales</taxon>
        <taxon>Legionellaceae</taxon>
        <taxon>Legionella</taxon>
    </lineage>
</organism>
<dbReference type="PATRIC" id="fig|28087.4.peg.1503"/>
<reference evidence="1 2" key="1">
    <citation type="submission" date="2015-11" db="EMBL/GenBank/DDBJ databases">
        <title>Genomic analysis of 38 Legionella species identifies large and diverse effector repertoires.</title>
        <authorList>
            <person name="Burstein D."/>
            <person name="Amaro F."/>
            <person name="Zusman T."/>
            <person name="Lifshitz Z."/>
            <person name="Cohen O."/>
            <person name="Gilbert J.A."/>
            <person name="Pupko T."/>
            <person name="Shuman H.A."/>
            <person name="Segal G."/>
        </authorList>
    </citation>
    <scope>NUCLEOTIDE SEQUENCE [LARGE SCALE GENOMIC DNA]</scope>
    <source>
        <strain evidence="1 2">Mt.St.Helens-4</strain>
    </source>
</reference>
<dbReference type="InterPro" id="IPR024524">
    <property type="entry name" value="DUF3800"/>
</dbReference>
<name>A0A0W0YQG9_9GAMM</name>
<dbReference type="OrthoDB" id="5015389at2"/>
<proteinExistence type="predicted"/>
<dbReference type="Proteomes" id="UP000054621">
    <property type="component" value="Unassembled WGS sequence"/>
</dbReference>
<sequence>MYFIYIDDSGNNEITLFVALAIKEENWKASFQSIKSFRRLLKHQYKIPTYKELHSWKLVSGRGNISPLRINKQKRVKIFNDILSVTVKLPDIKIFAAVDKNCDYLRCFERLLNRIQTTMQKTWKSNALIFCDQGHSNLTKLRRKMATHNFIPSNQEISEFWSDTGTFAKNITVDNIIEDIIYKDSKNCIFIQLADACAYALLRCEKHLESKNKLGLHKSFSILDEPGVLALKGILKGDPLGIIRS</sequence>
<gene>
    <name evidence="1" type="ORF">Lsai_1397</name>
</gene>